<dbReference type="PIRSF" id="PIRSF029792">
    <property type="entry name" value="Pro_racemase"/>
    <property type="match status" value="1"/>
</dbReference>
<proteinExistence type="inferred from homology"/>
<protein>
    <submittedName>
        <fullName evidence="2">Proline racemase</fullName>
    </submittedName>
</protein>
<dbReference type="EMBL" id="FMAG01000004">
    <property type="protein sequence ID" value="SCB32259.1"/>
    <property type="molecule type" value="Genomic_DNA"/>
</dbReference>
<name>A0A1C3VWW1_9HYPH</name>
<evidence type="ECO:0000313" key="2">
    <source>
        <dbReference type="EMBL" id="SCB32259.1"/>
    </source>
</evidence>
<dbReference type="OrthoDB" id="181267at2"/>
<dbReference type="STRING" id="410764.GA0061103_4435"/>
<dbReference type="Gene3D" id="3.10.310.10">
    <property type="entry name" value="Diaminopimelate Epimerase, Chain A, domain 1"/>
    <property type="match status" value="2"/>
</dbReference>
<dbReference type="GO" id="GO:0047580">
    <property type="term" value="F:4-hydroxyproline epimerase activity"/>
    <property type="evidence" value="ECO:0007669"/>
    <property type="project" value="TreeGrafter"/>
</dbReference>
<dbReference type="SUPFAM" id="SSF54506">
    <property type="entry name" value="Diaminopimelate epimerase-like"/>
    <property type="match status" value="1"/>
</dbReference>
<evidence type="ECO:0000256" key="1">
    <source>
        <dbReference type="ARBA" id="ARBA00007529"/>
    </source>
</evidence>
<dbReference type="RefSeq" id="WP_092713051.1">
    <property type="nucleotide sequence ID" value="NZ_FMAG01000004.1"/>
</dbReference>
<reference evidence="3" key="1">
    <citation type="submission" date="2016-08" db="EMBL/GenBank/DDBJ databases">
        <authorList>
            <person name="Varghese N."/>
            <person name="Submissions Spin"/>
        </authorList>
    </citation>
    <scope>NUCLEOTIDE SEQUENCE [LARGE SCALE GENOMIC DNA]</scope>
    <source>
        <strain evidence="3">HAMBI 2975</strain>
    </source>
</reference>
<dbReference type="PANTHER" id="PTHR33442:SF5">
    <property type="entry name" value="BIFUNCTIONAL TRANS-3-HYDROXY-L-PROLINE DEHYDRATASE_2-EPIMERASE"/>
    <property type="match status" value="1"/>
</dbReference>
<comment type="similarity">
    <text evidence="1">Belongs to the proline racemase family.</text>
</comment>
<accession>A0A1C3VWW1</accession>
<organism evidence="2 3">
    <name type="scientific">Rhizobium multihospitium</name>
    <dbReference type="NCBI Taxonomy" id="410764"/>
    <lineage>
        <taxon>Bacteria</taxon>
        <taxon>Pseudomonadati</taxon>
        <taxon>Pseudomonadota</taxon>
        <taxon>Alphaproteobacteria</taxon>
        <taxon>Hyphomicrobiales</taxon>
        <taxon>Rhizobiaceae</taxon>
        <taxon>Rhizobium/Agrobacterium group</taxon>
        <taxon>Rhizobium</taxon>
    </lineage>
</organism>
<dbReference type="GO" id="GO:0050346">
    <property type="term" value="F:trans-L-3-hydroxyproline dehydratase activity"/>
    <property type="evidence" value="ECO:0007669"/>
    <property type="project" value="UniProtKB-ARBA"/>
</dbReference>
<dbReference type="AlphaFoldDB" id="A0A1C3VWW1"/>
<evidence type="ECO:0000313" key="3">
    <source>
        <dbReference type="Proteomes" id="UP000199101"/>
    </source>
</evidence>
<gene>
    <name evidence="2" type="ORF">GA0061103_4435</name>
</gene>
<dbReference type="SFLD" id="SFLDS00028">
    <property type="entry name" value="Proline_Racemase"/>
    <property type="match status" value="1"/>
</dbReference>
<dbReference type="Proteomes" id="UP000199101">
    <property type="component" value="Unassembled WGS sequence"/>
</dbReference>
<keyword evidence="3" id="KW-1185">Reference proteome</keyword>
<dbReference type="Pfam" id="PF05544">
    <property type="entry name" value="Pro_racemase"/>
    <property type="match status" value="1"/>
</dbReference>
<dbReference type="InterPro" id="IPR008794">
    <property type="entry name" value="Pro_racemase_fam"/>
</dbReference>
<dbReference type="PANTHER" id="PTHR33442">
    <property type="entry name" value="TRANS-3-HYDROXY-L-PROLINE DEHYDRATASE"/>
    <property type="match status" value="1"/>
</dbReference>
<sequence length="353" mass="38246">MSGSRILPQAAINWLNRSNRQEFLAVDSHTGGNPTRIVLSGIDLPAEVATVDAVRAWLRDNADHWRRRLVHEPRGGGLTCAVLPIPSKEDGCDIGAVILEPGSYPPMCGHCMIGFASVIVELDMLPNLWRDDPNQTEFSIRTPAGPVGVTARRDGGKFTTITLTNVESFVVSRGDCDVDGQRMPVELLYGGDYYISVDARRIGLSLDRGNATEVVRLARRLRDTYTANGVYDPVSGDLLDVYQVLFYEYDPAAPHHAKIVVVAPPGVIDRSPCGTGTSALFAKLVTEGSIEPDDMLTTQSIIGSTFTVTAKRVRTTSDRTFVTPALTGRAYINGFLIIAADEDDVLADGFAPL</sequence>